<evidence type="ECO:0000256" key="2">
    <source>
        <dbReference type="ARBA" id="ARBA00023163"/>
    </source>
</evidence>
<reference evidence="5 6" key="1">
    <citation type="submission" date="2019-02" db="EMBL/GenBank/DDBJ databases">
        <title>Draft Genome Sequence of Streptomyces sp. AM-2504, identified by 16S rRNA comparative analysis as a Streptomyces Kasugaensis strain.</title>
        <authorList>
            <person name="Napolioni V."/>
            <person name="Giuliodori A.M."/>
            <person name="Spurio R."/>
            <person name="Fabbretti A."/>
        </authorList>
    </citation>
    <scope>NUCLEOTIDE SEQUENCE [LARGE SCALE GENOMIC DNA]</scope>
    <source>
        <strain evidence="5 6">AM-2504</strain>
    </source>
</reference>
<feature type="region of interest" description="Disordered" evidence="3">
    <location>
        <begin position="57"/>
        <end position="78"/>
    </location>
</feature>
<evidence type="ECO:0000313" key="5">
    <source>
        <dbReference type="EMBL" id="TBO60345.1"/>
    </source>
</evidence>
<keyword evidence="4" id="KW-0812">Transmembrane</keyword>
<gene>
    <name evidence="5" type="ORF">EYS09_07135</name>
</gene>
<evidence type="ECO:0000256" key="1">
    <source>
        <dbReference type="ARBA" id="ARBA00023015"/>
    </source>
</evidence>
<organism evidence="5 6">
    <name type="scientific">Streptomyces kasugaensis</name>
    <dbReference type="NCBI Taxonomy" id="1946"/>
    <lineage>
        <taxon>Bacteria</taxon>
        <taxon>Bacillati</taxon>
        <taxon>Actinomycetota</taxon>
        <taxon>Actinomycetes</taxon>
        <taxon>Kitasatosporales</taxon>
        <taxon>Streptomycetaceae</taxon>
        <taxon>Streptomyces</taxon>
    </lineage>
</organism>
<dbReference type="InterPro" id="IPR041916">
    <property type="entry name" value="Anti_sigma_zinc_sf"/>
</dbReference>
<sequence length="225" mass="23977">MAGTMNNECLPHRGLLTELLLLGRPLPKELSRHLVQCPDCTREAAETQDVVRTLRRADPREGWEPAPDSGPQARPSWGLGHRIRREAAGAGTARFRPWRATAVSVIVAAAVAVAVIIPLGAADQAGRTGDAGPVVMVRQGKMVDRPWGTEVPVALSGLAAGETYQVMTVNARGVRIPAGTVRAESGERVSFRMVTAMRKDTITELLAEDESGHVVSRLPVGSSPA</sequence>
<protein>
    <recommendedName>
        <fullName evidence="7">Zf-HC2 domain-containing protein</fullName>
    </recommendedName>
</protein>
<dbReference type="Proteomes" id="UP000292452">
    <property type="component" value="Unassembled WGS sequence"/>
</dbReference>
<evidence type="ECO:0000256" key="4">
    <source>
        <dbReference type="SAM" id="Phobius"/>
    </source>
</evidence>
<evidence type="ECO:0008006" key="7">
    <source>
        <dbReference type="Google" id="ProtNLM"/>
    </source>
</evidence>
<evidence type="ECO:0000313" key="6">
    <source>
        <dbReference type="Proteomes" id="UP000292452"/>
    </source>
</evidence>
<keyword evidence="1" id="KW-0805">Transcription regulation</keyword>
<evidence type="ECO:0000256" key="3">
    <source>
        <dbReference type="SAM" id="MobiDB-lite"/>
    </source>
</evidence>
<comment type="caution">
    <text evidence="5">The sequence shown here is derived from an EMBL/GenBank/DDBJ whole genome shotgun (WGS) entry which is preliminary data.</text>
</comment>
<feature type="transmembrane region" description="Helical" evidence="4">
    <location>
        <begin position="102"/>
        <end position="121"/>
    </location>
</feature>
<dbReference type="AlphaFoldDB" id="A0A4Q9HZ21"/>
<dbReference type="Gene3D" id="1.10.10.1320">
    <property type="entry name" value="Anti-sigma factor, zinc-finger domain"/>
    <property type="match status" value="1"/>
</dbReference>
<accession>A0A4Q9HZ21</accession>
<dbReference type="RefSeq" id="WP_131122574.1">
    <property type="nucleotide sequence ID" value="NZ_SIXH01000042.1"/>
</dbReference>
<name>A0A4Q9HZ21_STRKA</name>
<keyword evidence="4" id="KW-1133">Transmembrane helix</keyword>
<keyword evidence="4" id="KW-0472">Membrane</keyword>
<keyword evidence="2" id="KW-0804">Transcription</keyword>
<proteinExistence type="predicted"/>
<dbReference type="EMBL" id="SIXH01000042">
    <property type="protein sequence ID" value="TBO60345.1"/>
    <property type="molecule type" value="Genomic_DNA"/>
</dbReference>
<keyword evidence="6" id="KW-1185">Reference proteome</keyword>